<evidence type="ECO:0000313" key="3">
    <source>
        <dbReference type="Proteomes" id="UP001165190"/>
    </source>
</evidence>
<feature type="domain" description="RNase H type-1" evidence="1">
    <location>
        <begin position="12"/>
        <end position="134"/>
    </location>
</feature>
<dbReference type="AlphaFoldDB" id="A0A9W7HFL1"/>
<dbReference type="InterPro" id="IPR012337">
    <property type="entry name" value="RNaseH-like_sf"/>
</dbReference>
<dbReference type="GO" id="GO:0003676">
    <property type="term" value="F:nucleic acid binding"/>
    <property type="evidence" value="ECO:0007669"/>
    <property type="project" value="InterPro"/>
</dbReference>
<evidence type="ECO:0000313" key="2">
    <source>
        <dbReference type="EMBL" id="GMI76552.1"/>
    </source>
</evidence>
<gene>
    <name evidence="2" type="ORF">HRI_001324500</name>
</gene>
<dbReference type="SUPFAM" id="SSF53098">
    <property type="entry name" value="Ribonuclease H-like"/>
    <property type="match status" value="1"/>
</dbReference>
<organism evidence="2 3">
    <name type="scientific">Hibiscus trionum</name>
    <name type="common">Flower of an hour</name>
    <dbReference type="NCBI Taxonomy" id="183268"/>
    <lineage>
        <taxon>Eukaryota</taxon>
        <taxon>Viridiplantae</taxon>
        <taxon>Streptophyta</taxon>
        <taxon>Embryophyta</taxon>
        <taxon>Tracheophyta</taxon>
        <taxon>Spermatophyta</taxon>
        <taxon>Magnoliopsida</taxon>
        <taxon>eudicotyledons</taxon>
        <taxon>Gunneridae</taxon>
        <taxon>Pentapetalae</taxon>
        <taxon>rosids</taxon>
        <taxon>malvids</taxon>
        <taxon>Malvales</taxon>
        <taxon>Malvaceae</taxon>
        <taxon>Malvoideae</taxon>
        <taxon>Hibiscus</taxon>
    </lineage>
</organism>
<dbReference type="PANTHER" id="PTHR47723">
    <property type="entry name" value="OS05G0353850 PROTEIN"/>
    <property type="match status" value="1"/>
</dbReference>
<dbReference type="InterPro" id="IPR036397">
    <property type="entry name" value="RNaseH_sf"/>
</dbReference>
<dbReference type="GO" id="GO:0004523">
    <property type="term" value="F:RNA-DNA hybrid ribonuclease activity"/>
    <property type="evidence" value="ECO:0007669"/>
    <property type="project" value="InterPro"/>
</dbReference>
<comment type="caution">
    <text evidence="2">The sequence shown here is derived from an EMBL/GenBank/DDBJ whole genome shotgun (WGS) entry which is preliminary data.</text>
</comment>
<reference evidence="2" key="1">
    <citation type="submission" date="2023-05" db="EMBL/GenBank/DDBJ databases">
        <title>Genome and transcriptome analyses reveal genes involved in the formation of fine ridges on petal epidermal cells in Hibiscus trionum.</title>
        <authorList>
            <person name="Koshimizu S."/>
            <person name="Masuda S."/>
            <person name="Ishii T."/>
            <person name="Shirasu K."/>
            <person name="Hoshino A."/>
            <person name="Arita M."/>
        </authorList>
    </citation>
    <scope>NUCLEOTIDE SEQUENCE</scope>
    <source>
        <strain evidence="2">Hamamatsu line</strain>
    </source>
</reference>
<keyword evidence="3" id="KW-1185">Reference proteome</keyword>
<dbReference type="Pfam" id="PF13456">
    <property type="entry name" value="RVT_3"/>
    <property type="match status" value="1"/>
</dbReference>
<proteinExistence type="predicted"/>
<name>A0A9W7HFL1_HIBTR</name>
<dbReference type="EMBL" id="BSYR01000012">
    <property type="protein sequence ID" value="GMI76552.1"/>
    <property type="molecule type" value="Genomic_DNA"/>
</dbReference>
<dbReference type="InterPro" id="IPR044730">
    <property type="entry name" value="RNase_H-like_dom_plant"/>
</dbReference>
<dbReference type="InterPro" id="IPR002156">
    <property type="entry name" value="RNaseH_domain"/>
</dbReference>
<sequence>METPPAGWLKLNVDGATRQSDGMCGVGGLLRDHNGNPVGTFSERRSPAPPLIVEVWAIERGLRLCLSDGWFRKARVMVESDCKKAVDLILKEAIIPVHLSGLVRGIREIVSRYGCMLKWIPRSCNTSADSLAKRGIG</sequence>
<evidence type="ECO:0000259" key="1">
    <source>
        <dbReference type="Pfam" id="PF13456"/>
    </source>
</evidence>
<dbReference type="Proteomes" id="UP001165190">
    <property type="component" value="Unassembled WGS sequence"/>
</dbReference>
<protein>
    <recommendedName>
        <fullName evidence="1">RNase H type-1 domain-containing protein</fullName>
    </recommendedName>
</protein>
<accession>A0A9W7HFL1</accession>
<dbReference type="CDD" id="cd06222">
    <property type="entry name" value="RNase_H_like"/>
    <property type="match status" value="1"/>
</dbReference>
<dbReference type="Gene3D" id="3.30.420.10">
    <property type="entry name" value="Ribonuclease H-like superfamily/Ribonuclease H"/>
    <property type="match status" value="1"/>
</dbReference>
<dbReference type="OrthoDB" id="1002395at2759"/>
<dbReference type="PANTHER" id="PTHR47723:SF19">
    <property type="entry name" value="POLYNUCLEOTIDYL TRANSFERASE, RIBONUCLEASE H-LIKE SUPERFAMILY PROTEIN"/>
    <property type="match status" value="1"/>
</dbReference>
<dbReference type="InterPro" id="IPR053151">
    <property type="entry name" value="RNase_H-like"/>
</dbReference>